<comment type="caution">
    <text evidence="2">The sequence shown here is derived from an EMBL/GenBank/DDBJ whole genome shotgun (WGS) entry which is preliminary data.</text>
</comment>
<dbReference type="EMBL" id="LCZI01000263">
    <property type="protein sequence ID" value="KKZ67402.1"/>
    <property type="molecule type" value="Genomic_DNA"/>
</dbReference>
<evidence type="ECO:0000313" key="2">
    <source>
        <dbReference type="EMBL" id="KKZ67402.1"/>
    </source>
</evidence>
<feature type="compositionally biased region" description="Pro residues" evidence="1">
    <location>
        <begin position="226"/>
        <end position="236"/>
    </location>
</feature>
<dbReference type="AlphaFoldDB" id="A0A0G2I9V7"/>
<protein>
    <submittedName>
        <fullName evidence="2">Uncharacterized protein</fullName>
    </submittedName>
</protein>
<dbReference type="OrthoDB" id="4188698at2759"/>
<dbReference type="VEuPathDB" id="FungiDB:EMCG_06930"/>
<feature type="compositionally biased region" description="Low complexity" evidence="1">
    <location>
        <begin position="177"/>
        <end position="225"/>
    </location>
</feature>
<evidence type="ECO:0000313" key="3">
    <source>
        <dbReference type="Proteomes" id="UP000034164"/>
    </source>
</evidence>
<proteinExistence type="predicted"/>
<feature type="region of interest" description="Disordered" evidence="1">
    <location>
        <begin position="73"/>
        <end position="251"/>
    </location>
</feature>
<sequence length="397" mass="44263">MAYQEQGQYQQQPNYTNDDYVAPRAVICNELCYGCSTKRFAVAVRATVCILTLGLTEALRGKDGWCAPCLENPVAPPPRRSPSRTMYVHQQPTKPSPMEMSISMPTATITTMTQPTSPQGGLSEHPARKPSHGHVSLPPDSSNYSYVQPQPQPQQTQGFAETQQQPLPQFQPPPQPDQQIYSEFQQQQEMDQLQYQQDLQQQQHLQHQHPQTQEYTAYQPQQPSQVPYPPHSPPPQENQQLSWQQQQQQQPPIRINSPVYQQTIPPNVASNMAPNMTHHMTPNMGPNIAPNMAYNMVPNMTPNGPPNMIPNTMAPNTAPNMVANIHPSNGMDSPGPHQLSAVTTPPHSVTSTPGRKPVNIVIAPQAVYTPPHEVYFQPVVHIKPKVKRRDSSSSDSS</sequence>
<organism evidence="2 3">
    <name type="scientific">[Emmonsia] crescens</name>
    <dbReference type="NCBI Taxonomy" id="73230"/>
    <lineage>
        <taxon>Eukaryota</taxon>
        <taxon>Fungi</taxon>
        <taxon>Dikarya</taxon>
        <taxon>Ascomycota</taxon>
        <taxon>Pezizomycotina</taxon>
        <taxon>Eurotiomycetes</taxon>
        <taxon>Eurotiomycetidae</taxon>
        <taxon>Onygenales</taxon>
        <taxon>Ajellomycetaceae</taxon>
        <taxon>Emergomyces</taxon>
    </lineage>
</organism>
<name>A0A0G2I9V7_9EURO</name>
<feature type="compositionally biased region" description="Low complexity" evidence="1">
    <location>
        <begin position="153"/>
        <end position="168"/>
    </location>
</feature>
<reference evidence="3" key="1">
    <citation type="journal article" date="2015" name="PLoS Genet.">
        <title>The dynamic genome and transcriptome of the human fungal pathogen Blastomyces and close relative Emmonsia.</title>
        <authorList>
            <person name="Munoz J.F."/>
            <person name="Gauthier G.M."/>
            <person name="Desjardins C.A."/>
            <person name="Gallo J.E."/>
            <person name="Holder J."/>
            <person name="Sullivan T.D."/>
            <person name="Marty A.J."/>
            <person name="Carmen J.C."/>
            <person name="Chen Z."/>
            <person name="Ding L."/>
            <person name="Gujja S."/>
            <person name="Magrini V."/>
            <person name="Misas E."/>
            <person name="Mitreva M."/>
            <person name="Priest M."/>
            <person name="Saif S."/>
            <person name="Whiston E.A."/>
            <person name="Young S."/>
            <person name="Zeng Q."/>
            <person name="Goldman W.E."/>
            <person name="Mardis E.R."/>
            <person name="Taylor J.W."/>
            <person name="McEwen J.G."/>
            <person name="Clay O.K."/>
            <person name="Klein B.S."/>
            <person name="Cuomo C.A."/>
        </authorList>
    </citation>
    <scope>NUCLEOTIDE SEQUENCE [LARGE SCALE GENOMIC DNA]</scope>
    <source>
        <strain evidence="3">UAMH 3008</strain>
    </source>
</reference>
<feature type="compositionally biased region" description="Low complexity" evidence="1">
    <location>
        <begin position="100"/>
        <end position="119"/>
    </location>
</feature>
<dbReference type="Proteomes" id="UP000034164">
    <property type="component" value="Unassembled WGS sequence"/>
</dbReference>
<evidence type="ECO:0000256" key="1">
    <source>
        <dbReference type="SAM" id="MobiDB-lite"/>
    </source>
</evidence>
<accession>A0A0G2I9V7</accession>
<feature type="compositionally biased region" description="Low complexity" evidence="1">
    <location>
        <begin position="237"/>
        <end position="251"/>
    </location>
</feature>
<gene>
    <name evidence="2" type="ORF">EMCG_06930</name>
</gene>